<feature type="binding site" evidence="3">
    <location>
        <position position="35"/>
    </location>
    <ligand>
        <name>Zn(2+)</name>
        <dbReference type="ChEBI" id="CHEBI:29105"/>
    </ligand>
</feature>
<dbReference type="GO" id="GO:0008657">
    <property type="term" value="F:DNA topoisomerase type II (double strand cut, ATP-hydrolyzing) inhibitor activity"/>
    <property type="evidence" value="ECO:0007669"/>
    <property type="project" value="UniProtKB-UniRule"/>
</dbReference>
<comment type="function">
    <text evidence="3">Inhibits all the catalytic activities of DNA gyrase by preventing its interaction with DNA. Acts by binding directly to the C-terminal domain of GyrB, which probably disrupts DNA binding by the gyrase.</text>
</comment>
<proteinExistence type="inferred from homology"/>
<dbReference type="EMBL" id="NISI01000001">
    <property type="protein sequence ID" value="OWR06006.1"/>
    <property type="molecule type" value="Genomic_DNA"/>
</dbReference>
<dbReference type="SUPFAM" id="SSF57716">
    <property type="entry name" value="Glucocorticoid receptor-like (DNA-binding domain)"/>
    <property type="match status" value="1"/>
</dbReference>
<dbReference type="PANTHER" id="PTHR36150">
    <property type="entry name" value="DNA GYRASE INHIBITOR YACG"/>
    <property type="match status" value="1"/>
</dbReference>
<dbReference type="RefSeq" id="WP_088482208.1">
    <property type="nucleotide sequence ID" value="NZ_JBCNLH010000002.1"/>
</dbReference>
<feature type="binding site" evidence="3">
    <location>
        <position position="12"/>
    </location>
    <ligand>
        <name>Zn(2+)</name>
        <dbReference type="ChEBI" id="CHEBI:29105"/>
    </ligand>
</feature>
<evidence type="ECO:0000313" key="5">
    <source>
        <dbReference type="EMBL" id="OWR06006.1"/>
    </source>
</evidence>
<evidence type="ECO:0000256" key="3">
    <source>
        <dbReference type="HAMAP-Rule" id="MF_00649"/>
    </source>
</evidence>
<feature type="binding site" evidence="3">
    <location>
        <position position="15"/>
    </location>
    <ligand>
        <name>Zn(2+)</name>
        <dbReference type="ChEBI" id="CHEBI:29105"/>
    </ligand>
</feature>
<evidence type="ECO:0000313" key="6">
    <source>
        <dbReference type="Proteomes" id="UP000197446"/>
    </source>
</evidence>
<keyword evidence="6" id="KW-1185">Reference proteome</keyword>
<dbReference type="HAMAP" id="MF_00649">
    <property type="entry name" value="DNA_gyrase_inhibitor_YacG"/>
    <property type="match status" value="1"/>
</dbReference>
<gene>
    <name evidence="3" type="primary">yacG</name>
    <name evidence="5" type="ORF">CDO81_06125</name>
</gene>
<name>A0A254NDH8_9BURK</name>
<dbReference type="PANTHER" id="PTHR36150:SF1">
    <property type="entry name" value="DNA GYRASE INHIBITOR YACG"/>
    <property type="match status" value="1"/>
</dbReference>
<accession>A0A254NDH8</accession>
<comment type="cofactor">
    <cofactor evidence="3">
        <name>Zn(2+)</name>
        <dbReference type="ChEBI" id="CHEBI:29105"/>
    </cofactor>
    <text evidence="3">Binds 1 zinc ion.</text>
</comment>
<reference evidence="5 6" key="1">
    <citation type="journal article" date="2007" name="Int. J. Syst. Evol. Microbiol.">
        <title>Description of Pelomonas aquatica sp. nov. and Pelomonas puraquae sp. nov., isolated from industrial and haemodialysis water.</title>
        <authorList>
            <person name="Gomila M."/>
            <person name="Bowien B."/>
            <person name="Falsen E."/>
            <person name="Moore E.R."/>
            <person name="Lalucat J."/>
        </authorList>
    </citation>
    <scope>NUCLEOTIDE SEQUENCE [LARGE SCALE GENOMIC DNA]</scope>
    <source>
        <strain evidence="5 6">CCUG 52769</strain>
    </source>
</reference>
<keyword evidence="2 3" id="KW-0862">Zinc</keyword>
<comment type="caution">
    <text evidence="5">The sequence shown here is derived from an EMBL/GenBank/DDBJ whole genome shotgun (WGS) entry which is preliminary data.</text>
</comment>
<dbReference type="GO" id="GO:0008270">
    <property type="term" value="F:zinc ion binding"/>
    <property type="evidence" value="ECO:0007669"/>
    <property type="project" value="UniProtKB-UniRule"/>
</dbReference>
<dbReference type="InterPro" id="IPR005584">
    <property type="entry name" value="DNA_gyrase_inhibitor_YacG"/>
</dbReference>
<feature type="region of interest" description="Disordered" evidence="4">
    <location>
        <begin position="49"/>
        <end position="70"/>
    </location>
</feature>
<dbReference type="InterPro" id="IPR013088">
    <property type="entry name" value="Znf_NHR/GATA"/>
</dbReference>
<dbReference type="OrthoDB" id="9809663at2"/>
<dbReference type="GO" id="GO:0006355">
    <property type="term" value="P:regulation of DNA-templated transcription"/>
    <property type="evidence" value="ECO:0007669"/>
    <property type="project" value="InterPro"/>
</dbReference>
<evidence type="ECO:0000256" key="1">
    <source>
        <dbReference type="ARBA" id="ARBA00022723"/>
    </source>
</evidence>
<keyword evidence="1 3" id="KW-0479">Metal-binding</keyword>
<comment type="similarity">
    <text evidence="3">Belongs to the DNA gyrase inhibitor YacG family.</text>
</comment>
<dbReference type="Pfam" id="PF03884">
    <property type="entry name" value="YacG"/>
    <property type="match status" value="1"/>
</dbReference>
<dbReference type="AlphaFoldDB" id="A0A254NDH8"/>
<comment type="subunit">
    <text evidence="3">Interacts with GyrB.</text>
</comment>
<dbReference type="Gene3D" id="3.30.50.10">
    <property type="entry name" value="Erythroid Transcription Factor GATA-1, subunit A"/>
    <property type="match status" value="1"/>
</dbReference>
<organism evidence="5 6">
    <name type="scientific">Roseateles puraquae</name>
    <dbReference type="NCBI Taxonomy" id="431059"/>
    <lineage>
        <taxon>Bacteria</taxon>
        <taxon>Pseudomonadati</taxon>
        <taxon>Pseudomonadota</taxon>
        <taxon>Betaproteobacteria</taxon>
        <taxon>Burkholderiales</taxon>
        <taxon>Sphaerotilaceae</taxon>
        <taxon>Roseateles</taxon>
    </lineage>
</organism>
<protein>
    <recommendedName>
        <fullName evidence="3">DNA gyrase inhibitor YacG</fullName>
    </recommendedName>
</protein>
<evidence type="ECO:0000256" key="2">
    <source>
        <dbReference type="ARBA" id="ARBA00022833"/>
    </source>
</evidence>
<sequence length="70" mass="7802">MTDTLKPRLVRCPQCGGDSVYAPTNKWRPFCSERCRQIDLGAWASESFRVAATPPQDPDELGPNGEPLMH</sequence>
<evidence type="ECO:0000256" key="4">
    <source>
        <dbReference type="SAM" id="MobiDB-lite"/>
    </source>
</evidence>
<feature type="binding site" evidence="3">
    <location>
        <position position="31"/>
    </location>
    <ligand>
        <name>Zn(2+)</name>
        <dbReference type="ChEBI" id="CHEBI:29105"/>
    </ligand>
</feature>
<dbReference type="Proteomes" id="UP000197446">
    <property type="component" value="Unassembled WGS sequence"/>
</dbReference>